<evidence type="ECO:0000313" key="1">
    <source>
        <dbReference type="EMBL" id="QBQ74713.1"/>
    </source>
</evidence>
<gene>
    <name evidence="1" type="ORF">BcepSauron_333</name>
</gene>
<protein>
    <submittedName>
        <fullName evidence="1">Uncharacterized protein</fullName>
    </submittedName>
</protein>
<sequence length="69" mass="7376">MTLIELANKVNQMLADGADPNLVVGGPDPYGDLLCELLDIGLAQGANAVRRGKQQYVELLGIWSLPDPD</sequence>
<dbReference type="EMBL" id="MK552141">
    <property type="protein sequence ID" value="QBQ74713.1"/>
    <property type="molecule type" value="Genomic_DNA"/>
</dbReference>
<organism evidence="1 2">
    <name type="scientific">Burkholderia phage BcepSauron</name>
    <dbReference type="NCBI Taxonomy" id="2530033"/>
    <lineage>
        <taxon>Viruses</taxon>
        <taxon>Duplodnaviria</taxon>
        <taxon>Heunggongvirae</taxon>
        <taxon>Uroviricota</taxon>
        <taxon>Caudoviricetes</taxon>
        <taxon>Sarumanvirus</taxon>
        <taxon>Sarumanvirus bcepsauron</taxon>
    </lineage>
</organism>
<reference evidence="1 2" key="1">
    <citation type="submission" date="2019-02" db="EMBL/GenBank/DDBJ databases">
        <title>Complete genome sequence of Burkholderia cenocepacia phage BcepSauron.</title>
        <authorList>
            <person name="Park K."/>
            <person name="Gonzalez C."/>
            <person name="Liu M."/>
            <person name="Gill J."/>
        </authorList>
    </citation>
    <scope>NUCLEOTIDE SEQUENCE [LARGE SCALE GENOMIC DNA]</scope>
</reference>
<evidence type="ECO:0000313" key="2">
    <source>
        <dbReference type="Proteomes" id="UP000301424"/>
    </source>
</evidence>
<keyword evidence="2" id="KW-1185">Reference proteome</keyword>
<proteinExistence type="predicted"/>
<dbReference type="Proteomes" id="UP000301424">
    <property type="component" value="Segment"/>
</dbReference>
<name>A0A482MNE4_9CAUD</name>
<accession>A0A482MNE4</accession>